<dbReference type="Proteomes" id="UP001186974">
    <property type="component" value="Unassembled WGS sequence"/>
</dbReference>
<comment type="caution">
    <text evidence="1">The sequence shown here is derived from an EMBL/GenBank/DDBJ whole genome shotgun (WGS) entry which is preliminary data.</text>
</comment>
<sequence length="565" mass="62363">MDWVDIGRLIEAEQKRHNPVAEMIKLPLKLHENTVTLLLSEMNEEEEDETYGSETESEPSDSDDENDSDTKTKPTKKNAAPEEKRLAIDIDLALSPWANAKQYFDQKKTAVVKEEKTLQASSKALKSAEQKIAADLKKGLKQEKEVLRSIRKQFWFEKFLYFISSDGYLVLGGKDAQQNELLYRRYLRKGDIYVHADLNGAASVIIKNNPATPDAPIPPSTLSQAGNYSVSTSNAWDSKAVMSAWWVNSDQVSKTAPTGEYLSTGGFMIRGKKNFLPPAQLLLGFAIMYQISEESKARHVKHRVVSSEAANSEEHSGDAEAVSAADFNDDNTQENGNKGGEDDEGEDDDDEDFPDAKIENAESDDEDFPDAKLEGNNSDEEDEDHTPSFNPLQSNQPSQDKDETEEEDDDDDEQDGDGQQEEASTTEPTQEGTNTPSSKPGPRHLSARERRLLRKGIDPSTPSVTATDSEAELSATEATNTAAPAASATPSTTTTTPQQKQKTTPLPRGKRTKAKKLAAKYANQDEEDRELAMRILGSTTGQQKAEDDAAARRAKEEEAAAQKRR</sequence>
<dbReference type="EMBL" id="JAWDJW010002758">
    <property type="protein sequence ID" value="KAK3077525.1"/>
    <property type="molecule type" value="Genomic_DNA"/>
</dbReference>
<proteinExistence type="predicted"/>
<name>A0ACC3DLI2_9PEZI</name>
<accession>A0ACC3DLI2</accession>
<gene>
    <name evidence="1" type="ORF">LTS18_010008</name>
</gene>
<reference evidence="1" key="1">
    <citation type="submission" date="2024-09" db="EMBL/GenBank/DDBJ databases">
        <title>Black Yeasts Isolated from many extreme environments.</title>
        <authorList>
            <person name="Coleine C."/>
            <person name="Stajich J.E."/>
            <person name="Selbmann L."/>
        </authorList>
    </citation>
    <scope>NUCLEOTIDE SEQUENCE</scope>
    <source>
        <strain evidence="1">CCFEE 5737</strain>
    </source>
</reference>
<evidence type="ECO:0000313" key="1">
    <source>
        <dbReference type="EMBL" id="KAK3077525.1"/>
    </source>
</evidence>
<protein>
    <submittedName>
        <fullName evidence="1">Uncharacterized protein</fullName>
    </submittedName>
</protein>
<feature type="non-terminal residue" evidence="1">
    <location>
        <position position="565"/>
    </location>
</feature>
<keyword evidence="2" id="KW-1185">Reference proteome</keyword>
<evidence type="ECO:0000313" key="2">
    <source>
        <dbReference type="Proteomes" id="UP001186974"/>
    </source>
</evidence>
<organism evidence="1 2">
    <name type="scientific">Coniosporium uncinatum</name>
    <dbReference type="NCBI Taxonomy" id="93489"/>
    <lineage>
        <taxon>Eukaryota</taxon>
        <taxon>Fungi</taxon>
        <taxon>Dikarya</taxon>
        <taxon>Ascomycota</taxon>
        <taxon>Pezizomycotina</taxon>
        <taxon>Dothideomycetes</taxon>
        <taxon>Dothideomycetes incertae sedis</taxon>
        <taxon>Coniosporium</taxon>
    </lineage>
</organism>